<feature type="domain" description="Gcp-like" evidence="9">
    <location>
        <begin position="37"/>
        <end position="130"/>
    </location>
</feature>
<feature type="binding site" evidence="7">
    <location>
        <begin position="187"/>
        <end position="191"/>
    </location>
    <ligand>
        <name>substrate</name>
    </ligand>
</feature>
<feature type="binding site" evidence="7">
    <location>
        <position position="355"/>
    </location>
    <ligand>
        <name>substrate</name>
    </ligand>
</feature>
<evidence type="ECO:0000256" key="1">
    <source>
        <dbReference type="ARBA" id="ARBA00022679"/>
    </source>
</evidence>
<evidence type="ECO:0000256" key="3">
    <source>
        <dbReference type="ARBA" id="ARBA00022723"/>
    </source>
</evidence>
<keyword evidence="5 7" id="KW-0012">Acyltransferase</keyword>
<dbReference type="PANTHER" id="PTHR11735:SF6">
    <property type="entry name" value="TRNA N6-ADENOSINE THREONYLCARBAMOYLTRANSFERASE, MITOCHONDRIAL"/>
    <property type="match status" value="1"/>
</dbReference>
<accession>A0A5C0UGW3</accession>
<sequence>MQNDIEFSVYNKFYLGIETSCDDTTVAIFNNEKCICNKTITHDYSDFGGVIPEYASRDHMTKLPGMVRECLKESNIKPNDLHCIGATVGPGLLGSLTVGVTFAKTLAWSLNIPFVSVNHLEAHLLVAKWKHAYNSINVQNEHINSNKQSAGKTLNNNNNLQNGSDNNFSKNESISFTGLDFPYGVILASGGHTLLAIATDLGKYSVLGTSLDDAVGEILDKFGRKIGLKNPAGKHIEQLALQSEFSKNPNSFSLKNPNFNLPVPLKNDKSCNFSFSGLKTAVIRKWESSDKSEKYKQNLCYALQYAISESLIERLRNALGSKFHNNKEQEINNSNNTSENCKIKNWVFVGGVASNMFIKNKLRDFAEKNGKKIFVPKPEFCSDNAAMVTYATYLYDQKNMHSGYKTEAKASYSLEDISV</sequence>
<dbReference type="PANTHER" id="PTHR11735">
    <property type="entry name" value="TRNA N6-ADENOSINE THREONYLCARBAMOYLTRANSFERASE"/>
    <property type="match status" value="1"/>
</dbReference>
<feature type="region of interest" description="Disordered" evidence="8">
    <location>
        <begin position="147"/>
        <end position="166"/>
    </location>
</feature>
<dbReference type="Gene3D" id="3.30.420.40">
    <property type="match status" value="2"/>
</dbReference>
<keyword evidence="4 7" id="KW-0408">Iron</keyword>
<feature type="binding site" evidence="7">
    <location>
        <position position="237"/>
    </location>
    <ligand>
        <name>substrate</name>
    </ligand>
</feature>
<dbReference type="InterPro" id="IPR000905">
    <property type="entry name" value="Gcp-like_dom"/>
</dbReference>
<evidence type="ECO:0000256" key="8">
    <source>
        <dbReference type="SAM" id="MobiDB-lite"/>
    </source>
</evidence>
<evidence type="ECO:0000313" key="11">
    <source>
        <dbReference type="Proteomes" id="UP000324924"/>
    </source>
</evidence>
<reference evidence="10 11" key="1">
    <citation type="submission" date="2019-08" db="EMBL/GenBank/DDBJ databases">
        <title>Highly reduced genomes of protist endosymbionts show evolutionary convergence.</title>
        <authorList>
            <person name="George E."/>
            <person name="Husnik F."/>
            <person name="Tashyreva D."/>
            <person name="Prokopchuk G."/>
            <person name="Horak A."/>
            <person name="Kwong W.K."/>
            <person name="Lukes J."/>
            <person name="Keeling P.J."/>
        </authorList>
    </citation>
    <scope>NUCLEOTIDE SEQUENCE [LARGE SCALE GENOMIC DNA]</scope>
    <source>
        <strain evidence="10">1604HC</strain>
    </source>
</reference>
<dbReference type="InterPro" id="IPR017861">
    <property type="entry name" value="KAE1/TsaD"/>
</dbReference>
<keyword evidence="11" id="KW-1185">Reference proteome</keyword>
<protein>
    <recommendedName>
        <fullName evidence="7">tRNA N6-adenosine threonylcarbamoyltransferase</fullName>
        <ecNumber evidence="7">2.3.1.234</ecNumber>
    </recommendedName>
    <alternativeName>
        <fullName evidence="7">N6-L-threonylcarbamoyladenine synthase</fullName>
        <shortName evidence="7">t(6)A synthase</shortName>
    </alternativeName>
    <alternativeName>
        <fullName evidence="7">t(6)A37 threonylcarbamoyladenosine biosynthesis protein TsaD</fullName>
    </alternativeName>
    <alternativeName>
        <fullName evidence="7">tRNA threonylcarbamoyladenosine biosynthesis protein TsaD</fullName>
    </alternativeName>
</protein>
<keyword evidence="1 7" id="KW-0808">Transferase</keyword>
<keyword evidence="2 7" id="KW-0819">tRNA processing</keyword>
<dbReference type="RefSeq" id="WP_148972060.1">
    <property type="nucleotide sequence ID" value="NZ_CP043314.1"/>
</dbReference>
<feature type="binding site" evidence="7">
    <location>
        <position position="119"/>
    </location>
    <ligand>
        <name>Fe cation</name>
        <dbReference type="ChEBI" id="CHEBI:24875"/>
    </ligand>
</feature>
<comment type="function">
    <text evidence="7">Required for the formation of a threonylcarbamoyl group on adenosine at position 37 (t(6)A37) in tRNAs that read codons beginning with adenine. Is involved in the transfer of the threonylcarbamoyl moiety of threonylcarbamoyl-AMP (TC-AMP) to the N6 group of A37, together with TsaE and TsaB. TsaD likely plays a direct catalytic role in this reaction.</text>
</comment>
<evidence type="ECO:0000256" key="6">
    <source>
        <dbReference type="ARBA" id="ARBA00048117"/>
    </source>
</evidence>
<dbReference type="GO" id="GO:0005737">
    <property type="term" value="C:cytoplasm"/>
    <property type="evidence" value="ECO:0007669"/>
    <property type="project" value="UniProtKB-SubCell"/>
</dbReference>
<dbReference type="InterPro" id="IPR043129">
    <property type="entry name" value="ATPase_NBD"/>
</dbReference>
<proteinExistence type="inferred from homology"/>
<evidence type="ECO:0000256" key="7">
    <source>
        <dbReference type="HAMAP-Rule" id="MF_01445"/>
    </source>
</evidence>
<dbReference type="GO" id="GO:0005506">
    <property type="term" value="F:iron ion binding"/>
    <property type="evidence" value="ECO:0007669"/>
    <property type="project" value="UniProtKB-UniRule"/>
</dbReference>
<feature type="binding site" evidence="7">
    <location>
        <position position="123"/>
    </location>
    <ligand>
        <name>Fe cation</name>
        <dbReference type="ChEBI" id="CHEBI:24875"/>
    </ligand>
</feature>
<feature type="binding site" evidence="7">
    <location>
        <position position="383"/>
    </location>
    <ligand>
        <name>Fe cation</name>
        <dbReference type="ChEBI" id="CHEBI:24875"/>
    </ligand>
</feature>
<comment type="catalytic activity">
    <reaction evidence="6 7">
        <text>L-threonylcarbamoyladenylate + adenosine(37) in tRNA = N(6)-L-threonylcarbamoyladenosine(37) in tRNA + AMP + H(+)</text>
        <dbReference type="Rhea" id="RHEA:37059"/>
        <dbReference type="Rhea" id="RHEA-COMP:10162"/>
        <dbReference type="Rhea" id="RHEA-COMP:10163"/>
        <dbReference type="ChEBI" id="CHEBI:15378"/>
        <dbReference type="ChEBI" id="CHEBI:73682"/>
        <dbReference type="ChEBI" id="CHEBI:74411"/>
        <dbReference type="ChEBI" id="CHEBI:74418"/>
        <dbReference type="ChEBI" id="CHEBI:456215"/>
        <dbReference type="EC" id="2.3.1.234"/>
    </reaction>
</comment>
<feature type="binding site" evidence="7">
    <location>
        <position position="233"/>
    </location>
    <ligand>
        <name>substrate</name>
    </ligand>
</feature>
<feature type="binding site" evidence="7">
    <location>
        <position position="220"/>
    </location>
    <ligand>
        <name>substrate</name>
    </ligand>
</feature>
<gene>
    <name evidence="7" type="primary">tsaD</name>
    <name evidence="10" type="ORF">FZC36_00595</name>
</gene>
<dbReference type="Proteomes" id="UP000324924">
    <property type="component" value="Chromosome"/>
</dbReference>
<evidence type="ECO:0000259" key="9">
    <source>
        <dbReference type="Pfam" id="PF00814"/>
    </source>
</evidence>
<dbReference type="Pfam" id="PF00814">
    <property type="entry name" value="TsaD"/>
    <property type="match status" value="2"/>
</dbReference>
<dbReference type="InterPro" id="IPR017860">
    <property type="entry name" value="Peptidase_M22_CS"/>
</dbReference>
<evidence type="ECO:0000256" key="5">
    <source>
        <dbReference type="ARBA" id="ARBA00023315"/>
    </source>
</evidence>
<dbReference type="KEGG" id="nabu:FZC36_00595"/>
<dbReference type="AlphaFoldDB" id="A0A5C0UGW3"/>
<evidence type="ECO:0000313" key="10">
    <source>
        <dbReference type="EMBL" id="QEK38937.1"/>
    </source>
</evidence>
<keyword evidence="3 7" id="KW-0479">Metal-binding</keyword>
<comment type="similarity">
    <text evidence="7">Belongs to the KAE1 / TsaD family.</text>
</comment>
<dbReference type="HAMAP" id="MF_01445">
    <property type="entry name" value="TsaD"/>
    <property type="match status" value="1"/>
</dbReference>
<name>A0A5C0UGW3_9PROT</name>
<dbReference type="EMBL" id="CP043314">
    <property type="protein sequence ID" value="QEK38937.1"/>
    <property type="molecule type" value="Genomic_DNA"/>
</dbReference>
<dbReference type="OrthoDB" id="9806197at2"/>
<comment type="cofactor">
    <cofactor evidence="7">
        <name>Fe(2+)</name>
        <dbReference type="ChEBI" id="CHEBI:29033"/>
    </cofactor>
    <text evidence="7">Binds 1 Fe(2+) ion per subunit.</text>
</comment>
<evidence type="ECO:0000256" key="2">
    <source>
        <dbReference type="ARBA" id="ARBA00022694"/>
    </source>
</evidence>
<evidence type="ECO:0000256" key="4">
    <source>
        <dbReference type="ARBA" id="ARBA00023004"/>
    </source>
</evidence>
<organism evidence="10 11">
    <name type="scientific">Candidatus Nesciobacter abundans</name>
    <dbReference type="NCBI Taxonomy" id="2601668"/>
    <lineage>
        <taxon>Bacteria</taxon>
        <taxon>Pseudomonadati</taxon>
        <taxon>Pseudomonadota</taxon>
        <taxon>Alphaproteobacteria</taxon>
        <taxon>Holosporales</taxon>
        <taxon>Holosporaceae</taxon>
        <taxon>Candidatus Nesciobacter</taxon>
    </lineage>
</organism>
<dbReference type="EC" id="2.3.1.234" evidence="7"/>
<dbReference type="PRINTS" id="PR00789">
    <property type="entry name" value="OSIALOPTASE"/>
</dbReference>
<dbReference type="GO" id="GO:0002949">
    <property type="term" value="P:tRNA threonylcarbamoyladenosine modification"/>
    <property type="evidence" value="ECO:0007669"/>
    <property type="project" value="UniProtKB-UniRule"/>
</dbReference>
<feature type="compositionally biased region" description="Low complexity" evidence="8">
    <location>
        <begin position="155"/>
        <end position="166"/>
    </location>
</feature>
<feature type="domain" description="Gcp-like" evidence="9">
    <location>
        <begin position="177"/>
        <end position="389"/>
    </location>
</feature>
<comment type="subcellular location">
    <subcellularLocation>
        <location evidence="7">Cytoplasm</location>
    </subcellularLocation>
</comment>
<dbReference type="GO" id="GO:0061711">
    <property type="term" value="F:tRNA N(6)-L-threonylcarbamoyladenine synthase activity"/>
    <property type="evidence" value="ECO:0007669"/>
    <property type="project" value="UniProtKB-EC"/>
</dbReference>
<keyword evidence="7" id="KW-0963">Cytoplasm</keyword>
<dbReference type="InterPro" id="IPR022450">
    <property type="entry name" value="TsaD"/>
</dbReference>
<dbReference type="PROSITE" id="PS01016">
    <property type="entry name" value="GLYCOPROTEASE"/>
    <property type="match status" value="1"/>
</dbReference>
<dbReference type="SUPFAM" id="SSF53067">
    <property type="entry name" value="Actin-like ATPase domain"/>
    <property type="match status" value="2"/>
</dbReference>